<dbReference type="InterPro" id="IPR025166">
    <property type="entry name" value="Integrase_DNA_bind_dom"/>
</dbReference>
<dbReference type="InterPro" id="IPR038488">
    <property type="entry name" value="Integrase_DNA-bd_sf"/>
</dbReference>
<dbReference type="EMBL" id="JAKRRX010000107">
    <property type="protein sequence ID" value="MCW8335332.1"/>
    <property type="molecule type" value="Genomic_DNA"/>
</dbReference>
<dbReference type="GO" id="GO:0006310">
    <property type="term" value="P:DNA recombination"/>
    <property type="evidence" value="ECO:0007669"/>
    <property type="project" value="UniProtKB-KW"/>
</dbReference>
<keyword evidence="2" id="KW-0229">DNA integration</keyword>
<dbReference type="AlphaFoldDB" id="A0A9X3CGI0"/>
<protein>
    <submittedName>
        <fullName evidence="7">Integrase family protein</fullName>
    </submittedName>
</protein>
<reference evidence="7" key="1">
    <citation type="submission" date="2022-02" db="EMBL/GenBank/DDBJ databases">
        <title>Vibrio sp. nov., a new bacterium isolated from Bohai sea, China.</title>
        <authorList>
            <person name="Yuan Y."/>
        </authorList>
    </citation>
    <scope>NUCLEOTIDE SEQUENCE</scope>
    <source>
        <strain evidence="7">DBSS07</strain>
    </source>
</reference>
<dbReference type="Pfam" id="PF13356">
    <property type="entry name" value="Arm-DNA-bind_3"/>
    <property type="match status" value="1"/>
</dbReference>
<evidence type="ECO:0000256" key="5">
    <source>
        <dbReference type="PROSITE-ProRule" id="PRU01248"/>
    </source>
</evidence>
<dbReference type="SUPFAM" id="SSF56349">
    <property type="entry name" value="DNA breaking-rejoining enzymes"/>
    <property type="match status" value="1"/>
</dbReference>
<evidence type="ECO:0000256" key="2">
    <source>
        <dbReference type="ARBA" id="ARBA00022908"/>
    </source>
</evidence>
<dbReference type="InterPro" id="IPR013762">
    <property type="entry name" value="Integrase-like_cat_sf"/>
</dbReference>
<dbReference type="InterPro" id="IPR011010">
    <property type="entry name" value="DNA_brk_join_enz"/>
</dbReference>
<dbReference type="InterPro" id="IPR010998">
    <property type="entry name" value="Integrase_recombinase_N"/>
</dbReference>
<evidence type="ECO:0000313" key="7">
    <source>
        <dbReference type="EMBL" id="MCW8335332.1"/>
    </source>
</evidence>
<dbReference type="Gene3D" id="1.10.443.10">
    <property type="entry name" value="Intergrase catalytic core"/>
    <property type="match status" value="1"/>
</dbReference>
<evidence type="ECO:0000256" key="1">
    <source>
        <dbReference type="ARBA" id="ARBA00008857"/>
    </source>
</evidence>
<comment type="similarity">
    <text evidence="1">Belongs to the 'phage' integrase family.</text>
</comment>
<dbReference type="PROSITE" id="PS51900">
    <property type="entry name" value="CB"/>
    <property type="match status" value="1"/>
</dbReference>
<dbReference type="GO" id="GO:0015074">
    <property type="term" value="P:DNA integration"/>
    <property type="evidence" value="ECO:0007669"/>
    <property type="project" value="UniProtKB-KW"/>
</dbReference>
<accession>A0A9X3CGI0</accession>
<evidence type="ECO:0000313" key="8">
    <source>
        <dbReference type="Proteomes" id="UP001155586"/>
    </source>
</evidence>
<dbReference type="RefSeq" id="WP_265688530.1">
    <property type="nucleotide sequence ID" value="NZ_JAKRRX010000107.1"/>
</dbReference>
<dbReference type="PANTHER" id="PTHR30629:SF2">
    <property type="entry name" value="PROPHAGE INTEGRASE INTS-RELATED"/>
    <property type="match status" value="1"/>
</dbReference>
<keyword evidence="3 5" id="KW-0238">DNA-binding</keyword>
<evidence type="ECO:0000256" key="3">
    <source>
        <dbReference type="ARBA" id="ARBA00023125"/>
    </source>
</evidence>
<dbReference type="InterPro" id="IPR044068">
    <property type="entry name" value="CB"/>
</dbReference>
<dbReference type="Gene3D" id="3.30.160.390">
    <property type="entry name" value="Integrase, DNA-binding domain"/>
    <property type="match status" value="1"/>
</dbReference>
<feature type="domain" description="Core-binding (CB)" evidence="6">
    <location>
        <begin position="112"/>
        <end position="198"/>
    </location>
</feature>
<organism evidence="7 8">
    <name type="scientific">Vibrio paucivorans</name>
    <dbReference type="NCBI Taxonomy" id="2829489"/>
    <lineage>
        <taxon>Bacteria</taxon>
        <taxon>Pseudomonadati</taxon>
        <taxon>Pseudomonadota</taxon>
        <taxon>Gammaproteobacteria</taxon>
        <taxon>Vibrionales</taxon>
        <taxon>Vibrionaceae</taxon>
        <taxon>Vibrio</taxon>
    </lineage>
</organism>
<name>A0A9X3CGI0_9VIBR</name>
<evidence type="ECO:0000259" key="6">
    <source>
        <dbReference type="PROSITE" id="PS51900"/>
    </source>
</evidence>
<dbReference type="GO" id="GO:0003677">
    <property type="term" value="F:DNA binding"/>
    <property type="evidence" value="ECO:0007669"/>
    <property type="project" value="UniProtKB-UniRule"/>
</dbReference>
<dbReference type="Proteomes" id="UP001155586">
    <property type="component" value="Unassembled WGS sequence"/>
</dbReference>
<comment type="caution">
    <text evidence="7">The sequence shown here is derived from an EMBL/GenBank/DDBJ whole genome shotgun (WGS) entry which is preliminary data.</text>
</comment>
<evidence type="ECO:0000256" key="4">
    <source>
        <dbReference type="ARBA" id="ARBA00023172"/>
    </source>
</evidence>
<gene>
    <name evidence="7" type="ORF">MD483_16050</name>
</gene>
<dbReference type="PANTHER" id="PTHR30629">
    <property type="entry name" value="PROPHAGE INTEGRASE"/>
    <property type="match status" value="1"/>
</dbReference>
<dbReference type="Gene3D" id="1.10.150.130">
    <property type="match status" value="1"/>
</dbReference>
<keyword evidence="8" id="KW-1185">Reference proteome</keyword>
<proteinExistence type="inferred from homology"/>
<keyword evidence="4" id="KW-0233">DNA recombination</keyword>
<dbReference type="InterPro" id="IPR050808">
    <property type="entry name" value="Phage_Integrase"/>
</dbReference>
<sequence>MGTTLTQTKINGAKPKKNNAYYIWDKNGERGSGVLGVKVTPSGNKLYYFRYIVGGKSKFIKLGSVSGMSLKTAREHRVELSALLASGIDPKEKLERDKRQVEEEKRRQEAHGTFGDLLEVFFDHLSSKHKDPEQRKRCLTRYKRHVRYYIEGQILPERKVNEITKQDILALLGKITPSAPVQADKIRSILNKMFELAIDFDDDPANYQKNLRFYTQINPVSRIKKQNKSKPGRRSLSLHEIQSFMDPNNEKYFDKRIFLLLKMSIYLGGQRPFELLLSKRSSFIGSHEMLVLEDNCTKTSVANVLPIGQSVQSMIDEVDSLRFIDEAQNPLLFSASNTMGHVDPNYVAKQLRKFCETTGFPKFTPRDLRRSVKNIMLELDIRRDITNYIQNHSFGDVAEAHYITYEFMTQKKIALSLLESKLTEIPPAKAN</sequence>